<dbReference type="EMBL" id="VFOZ01000002">
    <property type="protein sequence ID" value="TQL90255.1"/>
    <property type="molecule type" value="Genomic_DNA"/>
</dbReference>
<evidence type="ECO:0000313" key="3">
    <source>
        <dbReference type="Proteomes" id="UP000316096"/>
    </source>
</evidence>
<keyword evidence="3" id="KW-1185">Reference proteome</keyword>
<reference evidence="2 3" key="1">
    <citation type="submission" date="2019-06" db="EMBL/GenBank/DDBJ databases">
        <title>Sequencing the genomes of 1000 actinobacteria strains.</title>
        <authorList>
            <person name="Klenk H.-P."/>
        </authorList>
    </citation>
    <scope>NUCLEOTIDE SEQUENCE [LARGE SCALE GENOMIC DNA]</scope>
    <source>
        <strain evidence="2 3">DSM 102200</strain>
    </source>
</reference>
<name>A0A543BZL6_9ACTN</name>
<dbReference type="Proteomes" id="UP000316096">
    <property type="component" value="Unassembled WGS sequence"/>
</dbReference>
<accession>A0A543BZL6</accession>
<dbReference type="AlphaFoldDB" id="A0A543BZL6"/>
<evidence type="ECO:0008006" key="4">
    <source>
        <dbReference type="Google" id="ProtNLM"/>
    </source>
</evidence>
<protein>
    <recommendedName>
        <fullName evidence="4">DDE family transposase</fullName>
    </recommendedName>
</protein>
<feature type="compositionally biased region" description="Basic and acidic residues" evidence="1">
    <location>
        <begin position="33"/>
        <end position="58"/>
    </location>
</feature>
<organism evidence="2 3">
    <name type="scientific">Actinoallomurus bryophytorum</name>
    <dbReference type="NCBI Taxonomy" id="1490222"/>
    <lineage>
        <taxon>Bacteria</taxon>
        <taxon>Bacillati</taxon>
        <taxon>Actinomycetota</taxon>
        <taxon>Actinomycetes</taxon>
        <taxon>Streptosporangiales</taxon>
        <taxon>Thermomonosporaceae</taxon>
        <taxon>Actinoallomurus</taxon>
    </lineage>
</organism>
<proteinExistence type="predicted"/>
<comment type="caution">
    <text evidence="2">The sequence shown here is derived from an EMBL/GenBank/DDBJ whole genome shotgun (WGS) entry which is preliminary data.</text>
</comment>
<evidence type="ECO:0000313" key="2">
    <source>
        <dbReference type="EMBL" id="TQL90255.1"/>
    </source>
</evidence>
<feature type="compositionally biased region" description="Basic and acidic residues" evidence="1">
    <location>
        <begin position="1"/>
        <end position="23"/>
    </location>
</feature>
<gene>
    <name evidence="2" type="ORF">FB559_7551</name>
</gene>
<sequence length="222" mass="24604">MHLDRTAEGGWDGGDRSVPDRGHPSALGPDLDLDARPVRADRGRARRSLDSVTPKDRAIPCSKIHAARSRTFSRLAHPEADKPPSPGPHDLFALTGAKADERETLRDMLDTTPDVQAAHPRQTIIADKNYYGRQLEHDLTERDLKLLRPARKGESERAGAHLFKPLRQIIKSIDQTLKGQLDLERHEGKSPAGVTVRVLLRILALPPRYDTTTKPGNPSNDP</sequence>
<feature type="region of interest" description="Disordered" evidence="1">
    <location>
        <begin position="1"/>
        <end position="89"/>
    </location>
</feature>
<evidence type="ECO:0000256" key="1">
    <source>
        <dbReference type="SAM" id="MobiDB-lite"/>
    </source>
</evidence>